<evidence type="ECO:0000313" key="3">
    <source>
        <dbReference type="WBParaSite" id="TCNE_0001667001-mRNA-1"/>
    </source>
</evidence>
<dbReference type="Proteomes" id="UP000050794">
    <property type="component" value="Unassembled WGS sequence"/>
</dbReference>
<organism evidence="2 3">
    <name type="scientific">Toxocara canis</name>
    <name type="common">Canine roundworm</name>
    <dbReference type="NCBI Taxonomy" id="6265"/>
    <lineage>
        <taxon>Eukaryota</taxon>
        <taxon>Metazoa</taxon>
        <taxon>Ecdysozoa</taxon>
        <taxon>Nematoda</taxon>
        <taxon>Chromadorea</taxon>
        <taxon>Rhabditida</taxon>
        <taxon>Spirurina</taxon>
        <taxon>Ascaridomorpha</taxon>
        <taxon>Ascaridoidea</taxon>
        <taxon>Toxocaridae</taxon>
        <taxon>Toxocara</taxon>
    </lineage>
</organism>
<name>A0A183V7E9_TOXCA</name>
<evidence type="ECO:0000313" key="2">
    <source>
        <dbReference type="Proteomes" id="UP000050794"/>
    </source>
</evidence>
<reference evidence="3" key="1">
    <citation type="submission" date="2016-06" db="UniProtKB">
        <authorList>
            <consortium name="WormBaseParasite"/>
        </authorList>
    </citation>
    <scope>IDENTIFICATION</scope>
</reference>
<protein>
    <submittedName>
        <fullName evidence="3">Tudor domain-containing protein</fullName>
    </submittedName>
</protein>
<keyword evidence="2" id="KW-1185">Reference proteome</keyword>
<dbReference type="WBParaSite" id="TCNE_0001667001-mRNA-1">
    <property type="protein sequence ID" value="TCNE_0001667001-mRNA-1"/>
    <property type="gene ID" value="TCNE_0001667001"/>
</dbReference>
<proteinExistence type="predicted"/>
<dbReference type="EMBL" id="UYWY01023792">
    <property type="protein sequence ID" value="VDM47990.1"/>
    <property type="molecule type" value="Genomic_DNA"/>
</dbReference>
<gene>
    <name evidence="1" type="ORF">TCNE_LOCUS16669</name>
</gene>
<evidence type="ECO:0000313" key="1">
    <source>
        <dbReference type="EMBL" id="VDM47990.1"/>
    </source>
</evidence>
<sequence>MATNMQASKSIAQLENVDEITIEAEGTSEPIQKDEKMVPKPYDDLFIEPADDYDVVYGDYNATIVVVILSGWSVREVDK</sequence>
<accession>A0A183V7E9</accession>
<dbReference type="AlphaFoldDB" id="A0A183V7E9"/>
<reference evidence="1 2" key="2">
    <citation type="submission" date="2018-11" db="EMBL/GenBank/DDBJ databases">
        <authorList>
            <consortium name="Pathogen Informatics"/>
        </authorList>
    </citation>
    <scope>NUCLEOTIDE SEQUENCE [LARGE SCALE GENOMIC DNA]</scope>
</reference>